<feature type="domain" description="JmjC" evidence="5">
    <location>
        <begin position="209"/>
        <end position="355"/>
    </location>
</feature>
<gene>
    <name evidence="6" type="ORF">KFE25_009118</name>
</gene>
<keyword evidence="7" id="KW-1185">Reference proteome</keyword>
<keyword evidence="3" id="KW-0804">Transcription</keyword>
<evidence type="ECO:0000313" key="7">
    <source>
        <dbReference type="Proteomes" id="UP000751190"/>
    </source>
</evidence>
<dbReference type="PANTHER" id="PTHR13096:SF9">
    <property type="entry name" value="BIFUNCTIONAL LYSINE-SPECIFIC DEMETHYLASE AND HISTIDYL-HYDROXYLASE"/>
    <property type="match status" value="1"/>
</dbReference>
<evidence type="ECO:0000256" key="2">
    <source>
        <dbReference type="ARBA" id="ARBA00023004"/>
    </source>
</evidence>
<name>A0A8J5XXR9_DIALT</name>
<comment type="function">
    <text evidence="3">Oxygenase that can act as both a histone lysine demethylase and a ribosomal histidine hydroxylase.</text>
</comment>
<protein>
    <recommendedName>
        <fullName evidence="3">Bifunctional lysine-specific demethylase and histidyl-hydroxylase</fullName>
        <ecNumber evidence="3">1.14.11.-</ecNumber>
    </recommendedName>
</protein>
<keyword evidence="3" id="KW-0805">Transcription regulation</keyword>
<dbReference type="InterPro" id="IPR003347">
    <property type="entry name" value="JmjC_dom"/>
</dbReference>
<comment type="subcellular location">
    <subcellularLocation>
        <location evidence="3">Nucleus</location>
    </subcellularLocation>
</comment>
<organism evidence="6 7">
    <name type="scientific">Diacronema lutheri</name>
    <name type="common">Unicellular marine alga</name>
    <name type="synonym">Monochrysis lutheri</name>
    <dbReference type="NCBI Taxonomy" id="2081491"/>
    <lineage>
        <taxon>Eukaryota</taxon>
        <taxon>Haptista</taxon>
        <taxon>Haptophyta</taxon>
        <taxon>Pavlovophyceae</taxon>
        <taxon>Pavlovales</taxon>
        <taxon>Pavlovaceae</taxon>
        <taxon>Diacronema</taxon>
    </lineage>
</organism>
<accession>A0A8J5XXR9</accession>
<evidence type="ECO:0000256" key="3">
    <source>
        <dbReference type="RuleBase" id="RU366061"/>
    </source>
</evidence>
<dbReference type="AlphaFoldDB" id="A0A8J5XXR9"/>
<evidence type="ECO:0000259" key="5">
    <source>
        <dbReference type="PROSITE" id="PS51184"/>
    </source>
</evidence>
<comment type="cofactor">
    <cofactor evidence="3">
        <name>Fe(2+)</name>
        <dbReference type="ChEBI" id="CHEBI:29033"/>
    </cofactor>
    <text evidence="3">Binds 1 Fe(2+) ion per subunit.</text>
</comment>
<dbReference type="InterPro" id="IPR039994">
    <property type="entry name" value="NO66-like"/>
</dbReference>
<evidence type="ECO:0000256" key="4">
    <source>
        <dbReference type="SAM" id="MobiDB-lite"/>
    </source>
</evidence>
<keyword evidence="3" id="KW-0223">Dioxygenase</keyword>
<dbReference type="GO" id="GO:0032453">
    <property type="term" value="F:histone H3K4 demethylase activity"/>
    <property type="evidence" value="ECO:0007669"/>
    <property type="project" value="TreeGrafter"/>
</dbReference>
<evidence type="ECO:0000256" key="1">
    <source>
        <dbReference type="ARBA" id="ARBA00022723"/>
    </source>
</evidence>
<keyword evidence="2 3" id="KW-0408">Iron</keyword>
<dbReference type="PANTHER" id="PTHR13096">
    <property type="entry name" value="MINA53 MYC INDUCED NUCLEAR ANTIGEN"/>
    <property type="match status" value="1"/>
</dbReference>
<dbReference type="GO" id="GO:0051864">
    <property type="term" value="F:histone H3K36 demethylase activity"/>
    <property type="evidence" value="ECO:0007669"/>
    <property type="project" value="TreeGrafter"/>
</dbReference>
<proteinExistence type="inferred from homology"/>
<evidence type="ECO:0000313" key="6">
    <source>
        <dbReference type="EMBL" id="KAG8470697.1"/>
    </source>
</evidence>
<dbReference type="OrthoDB" id="206986at2759"/>
<dbReference type="PROSITE" id="PS51184">
    <property type="entry name" value="JMJC"/>
    <property type="match status" value="1"/>
</dbReference>
<dbReference type="SUPFAM" id="SSF51197">
    <property type="entry name" value="Clavaminate synthase-like"/>
    <property type="match status" value="1"/>
</dbReference>
<reference evidence="6" key="1">
    <citation type="submission" date="2021-05" db="EMBL/GenBank/DDBJ databases">
        <title>The genome of the haptophyte Pavlova lutheri (Diacronema luteri, Pavlovales) - a model for lipid biosynthesis in eukaryotic algae.</title>
        <authorList>
            <person name="Hulatt C.J."/>
            <person name="Posewitz M.C."/>
        </authorList>
    </citation>
    <scope>NUCLEOTIDE SEQUENCE</scope>
    <source>
        <strain evidence="6">NIVA-4/92</strain>
    </source>
</reference>
<comment type="similarity">
    <text evidence="3">Belongs to the ROX family.</text>
</comment>
<keyword evidence="1 3" id="KW-0479">Metal-binding</keyword>
<comment type="caution">
    <text evidence="6">The sequence shown here is derived from an EMBL/GenBank/DDBJ whole genome shotgun (WGS) entry which is preliminary data.</text>
</comment>
<dbReference type="EC" id="1.14.11.-" evidence="3"/>
<dbReference type="GO" id="GO:0005730">
    <property type="term" value="C:nucleolus"/>
    <property type="evidence" value="ECO:0007669"/>
    <property type="project" value="TreeGrafter"/>
</dbReference>
<sequence length="554" mass="58959">MAPRTRRETASPTARGTPALVAATLAVGVAFIAWRTSSPSTQSVRTRTPRPLADGPRARTELYERQSGSHLEPVEGSPRLSRMAELDGSASPPYAPSTDASLVEQLLHPLSVRALIDDYLAPAPEPRALLVARGGAPGHFAQLLGVDLIERVITHGASTRAAERRPPRNHEDVSLLTRVWHNGELRTGKYGQPDAALGAEELWAKFGEGFTVLINDVDQRDARVAALCESLEAAVRLPVNANAYLTAGGKQGFEAHFDAMDVIVVQLEGEKDWQLYEPFLPLPDAERKFAPSAALLHATPTVPVTLRPGDVLVLPRGVPHEAASQNSSAHSMHVTLGVLRKDATWAGVVHAVIDACARTRGVEAARCPAAARREVGGTDARTGLRWAELLHAAVSALTWSGERVALELRAALPMHAVGWADAPASAERLGALLRLAEQGGGGERRAGGAAGGIELSSSAFAWSQAAASSENGRADPHILRPRAGVWSAAAETPAGWRALDAELSARLGALAPEAVVLAPLGAATMARAHAERVRIRRLARRRDLEWHTQRPADN</sequence>
<dbReference type="GO" id="GO:0005506">
    <property type="term" value="F:iron ion binding"/>
    <property type="evidence" value="ECO:0007669"/>
    <property type="project" value="UniProtKB-UniRule"/>
</dbReference>
<dbReference type="Pfam" id="PF08007">
    <property type="entry name" value="JmjC_2"/>
    <property type="match status" value="1"/>
</dbReference>
<dbReference type="Gene3D" id="2.60.120.650">
    <property type="entry name" value="Cupin"/>
    <property type="match status" value="1"/>
</dbReference>
<dbReference type="Proteomes" id="UP000751190">
    <property type="component" value="Unassembled WGS sequence"/>
</dbReference>
<dbReference type="EMBL" id="JAGTXO010000001">
    <property type="protein sequence ID" value="KAG8470697.1"/>
    <property type="molecule type" value="Genomic_DNA"/>
</dbReference>
<keyword evidence="3" id="KW-0560">Oxidoreductase</keyword>
<keyword evidence="3" id="KW-0539">Nucleus</keyword>
<feature type="region of interest" description="Disordered" evidence="4">
    <location>
        <begin position="38"/>
        <end position="97"/>
    </location>
</feature>